<reference evidence="1" key="1">
    <citation type="journal article" date="2021" name="Proc. Natl. Acad. Sci. U.S.A.">
        <title>A Catalog of Tens of Thousands of Viruses from Human Metagenomes Reveals Hidden Associations with Chronic Diseases.</title>
        <authorList>
            <person name="Tisza M.J."/>
            <person name="Buck C.B."/>
        </authorList>
    </citation>
    <scope>NUCLEOTIDE SEQUENCE</scope>
    <source>
        <strain evidence="1">CtYh54</strain>
    </source>
</reference>
<dbReference type="EMBL" id="BK014884">
    <property type="protein sequence ID" value="DAD80479.1"/>
    <property type="molecule type" value="Genomic_DNA"/>
</dbReference>
<accession>A0A8S5MEH4</accession>
<name>A0A8S5MEH4_9CAUD</name>
<proteinExistence type="predicted"/>
<evidence type="ECO:0000313" key="1">
    <source>
        <dbReference type="EMBL" id="DAD80479.1"/>
    </source>
</evidence>
<organism evidence="1">
    <name type="scientific">Siphoviridae sp. ctYh54</name>
    <dbReference type="NCBI Taxonomy" id="2826379"/>
    <lineage>
        <taxon>Viruses</taxon>
        <taxon>Duplodnaviria</taxon>
        <taxon>Heunggongvirae</taxon>
        <taxon>Uroviricota</taxon>
        <taxon>Caudoviricetes</taxon>
    </lineage>
</organism>
<protein>
    <submittedName>
        <fullName evidence="1">Uncharacterized protein</fullName>
    </submittedName>
</protein>
<sequence>MHQFGQFGSDHSPGLLGDRTPFLWLIRASFLRV</sequence>